<feature type="compositionally biased region" description="Low complexity" evidence="2">
    <location>
        <begin position="699"/>
        <end position="717"/>
    </location>
</feature>
<feature type="compositionally biased region" description="Acidic residues" evidence="2">
    <location>
        <begin position="2465"/>
        <end position="2476"/>
    </location>
</feature>
<evidence type="ECO:0000313" key="4">
    <source>
        <dbReference type="Proteomes" id="UP000016923"/>
    </source>
</evidence>
<feature type="compositionally biased region" description="Basic residues" evidence="2">
    <location>
        <begin position="2065"/>
        <end position="2074"/>
    </location>
</feature>
<feature type="region of interest" description="Disordered" evidence="2">
    <location>
        <begin position="80"/>
        <end position="130"/>
    </location>
</feature>
<feature type="compositionally biased region" description="Basic and acidic residues" evidence="2">
    <location>
        <begin position="5417"/>
        <end position="5434"/>
    </location>
</feature>
<feature type="region of interest" description="Disordered" evidence="2">
    <location>
        <begin position="4457"/>
        <end position="4514"/>
    </location>
</feature>
<feature type="compositionally biased region" description="Polar residues" evidence="2">
    <location>
        <begin position="803"/>
        <end position="812"/>
    </location>
</feature>
<feature type="compositionally biased region" description="Basic residues" evidence="2">
    <location>
        <begin position="1054"/>
        <end position="1064"/>
    </location>
</feature>
<feature type="compositionally biased region" description="Basic residues" evidence="2">
    <location>
        <begin position="5260"/>
        <end position="5273"/>
    </location>
</feature>
<feature type="compositionally biased region" description="Basic and acidic residues" evidence="2">
    <location>
        <begin position="5012"/>
        <end position="5030"/>
    </location>
</feature>
<protein>
    <submittedName>
        <fullName evidence="3">Involucrin repeat protein</fullName>
    </submittedName>
</protein>
<dbReference type="EMBL" id="KE148163">
    <property type="protein sequence ID" value="EPE03974.1"/>
    <property type="molecule type" value="Genomic_DNA"/>
</dbReference>
<feature type="compositionally biased region" description="Polar residues" evidence="2">
    <location>
        <begin position="358"/>
        <end position="367"/>
    </location>
</feature>
<feature type="compositionally biased region" description="Basic and acidic residues" evidence="2">
    <location>
        <begin position="559"/>
        <end position="587"/>
    </location>
</feature>
<feature type="compositionally biased region" description="Low complexity" evidence="2">
    <location>
        <begin position="3856"/>
        <end position="3868"/>
    </location>
</feature>
<feature type="region of interest" description="Disordered" evidence="2">
    <location>
        <begin position="2826"/>
        <end position="3137"/>
    </location>
</feature>
<feature type="compositionally biased region" description="Polar residues" evidence="2">
    <location>
        <begin position="3932"/>
        <end position="3948"/>
    </location>
</feature>
<proteinExistence type="predicted"/>
<feature type="region of interest" description="Disordered" evidence="2">
    <location>
        <begin position="439"/>
        <end position="596"/>
    </location>
</feature>
<feature type="compositionally biased region" description="Basic residues" evidence="2">
    <location>
        <begin position="776"/>
        <end position="788"/>
    </location>
</feature>
<feature type="compositionally biased region" description="Basic and acidic residues" evidence="2">
    <location>
        <begin position="2274"/>
        <end position="2287"/>
    </location>
</feature>
<feature type="compositionally biased region" description="Low complexity" evidence="2">
    <location>
        <begin position="1798"/>
        <end position="1974"/>
    </location>
</feature>
<feature type="region of interest" description="Disordered" evidence="2">
    <location>
        <begin position="5413"/>
        <end position="5702"/>
    </location>
</feature>
<feature type="compositionally biased region" description="Low complexity" evidence="2">
    <location>
        <begin position="3688"/>
        <end position="3703"/>
    </location>
</feature>
<feature type="compositionally biased region" description="Basic residues" evidence="2">
    <location>
        <begin position="1975"/>
        <end position="1984"/>
    </location>
</feature>
<keyword evidence="4" id="KW-1185">Reference proteome</keyword>
<feature type="compositionally biased region" description="Polar residues" evidence="2">
    <location>
        <begin position="5615"/>
        <end position="5629"/>
    </location>
</feature>
<feature type="compositionally biased region" description="Polar residues" evidence="2">
    <location>
        <begin position="2361"/>
        <end position="2370"/>
    </location>
</feature>
<feature type="compositionally biased region" description="Basic and acidic residues" evidence="2">
    <location>
        <begin position="2983"/>
        <end position="2993"/>
    </location>
</feature>
<feature type="compositionally biased region" description="Polar residues" evidence="2">
    <location>
        <begin position="2712"/>
        <end position="2734"/>
    </location>
</feature>
<feature type="compositionally biased region" description="Basic residues" evidence="2">
    <location>
        <begin position="2554"/>
        <end position="2566"/>
    </location>
</feature>
<feature type="compositionally biased region" description="Basic residues" evidence="2">
    <location>
        <begin position="4357"/>
        <end position="4373"/>
    </location>
</feature>
<feature type="compositionally biased region" description="Basic residues" evidence="2">
    <location>
        <begin position="1668"/>
        <end position="1678"/>
    </location>
</feature>
<dbReference type="OMA" id="TETIMDE"/>
<evidence type="ECO:0000256" key="1">
    <source>
        <dbReference type="SAM" id="Coils"/>
    </source>
</evidence>
<feature type="region of interest" description="Disordered" evidence="2">
    <location>
        <begin position="3454"/>
        <end position="3704"/>
    </location>
</feature>
<feature type="region of interest" description="Disordered" evidence="2">
    <location>
        <begin position="2113"/>
        <end position="2393"/>
    </location>
</feature>
<feature type="region of interest" description="Disordered" evidence="2">
    <location>
        <begin position="695"/>
        <end position="836"/>
    </location>
</feature>
<feature type="compositionally biased region" description="Basic and acidic residues" evidence="2">
    <location>
        <begin position="1782"/>
        <end position="1796"/>
    </location>
</feature>
<feature type="compositionally biased region" description="Acidic residues" evidence="2">
    <location>
        <begin position="452"/>
        <end position="461"/>
    </location>
</feature>
<dbReference type="HOGENOM" id="CLU_222967_0_0_1"/>
<feature type="compositionally biased region" description="Basic residues" evidence="2">
    <location>
        <begin position="3622"/>
        <end position="3633"/>
    </location>
</feature>
<feature type="region of interest" description="Disordered" evidence="2">
    <location>
        <begin position="6344"/>
        <end position="6366"/>
    </location>
</feature>
<feature type="region of interest" description="Disordered" evidence="2">
    <location>
        <begin position="5950"/>
        <end position="5977"/>
    </location>
</feature>
<feature type="region of interest" description="Disordered" evidence="2">
    <location>
        <begin position="1"/>
        <end position="41"/>
    </location>
</feature>
<feature type="compositionally biased region" description="Basic and acidic residues" evidence="2">
    <location>
        <begin position="4659"/>
        <end position="4668"/>
    </location>
</feature>
<feature type="region of interest" description="Disordered" evidence="2">
    <location>
        <begin position="2413"/>
        <end position="2786"/>
    </location>
</feature>
<feature type="compositionally biased region" description="Polar residues" evidence="2">
    <location>
        <begin position="92"/>
        <end position="102"/>
    </location>
</feature>
<feature type="compositionally biased region" description="Basic and acidic residues" evidence="2">
    <location>
        <begin position="1532"/>
        <end position="1554"/>
    </location>
</feature>
<feature type="region of interest" description="Disordered" evidence="2">
    <location>
        <begin position="634"/>
        <end position="677"/>
    </location>
</feature>
<feature type="compositionally biased region" description="Polar residues" evidence="2">
    <location>
        <begin position="1994"/>
        <end position="2004"/>
    </location>
</feature>
<feature type="region of interest" description="Disordered" evidence="2">
    <location>
        <begin position="3357"/>
        <end position="3436"/>
    </location>
</feature>
<feature type="region of interest" description="Disordered" evidence="2">
    <location>
        <begin position="5198"/>
        <end position="5230"/>
    </location>
</feature>
<dbReference type="Proteomes" id="UP000016923">
    <property type="component" value="Unassembled WGS sequence"/>
</dbReference>
<feature type="compositionally biased region" description="Low complexity" evidence="2">
    <location>
        <begin position="2774"/>
        <end position="2786"/>
    </location>
</feature>
<feature type="compositionally biased region" description="Basic and acidic residues" evidence="2">
    <location>
        <begin position="1634"/>
        <end position="1652"/>
    </location>
</feature>
<feature type="compositionally biased region" description="Polar residues" evidence="2">
    <location>
        <begin position="5073"/>
        <end position="5082"/>
    </location>
</feature>
<feature type="compositionally biased region" description="Polar residues" evidence="2">
    <location>
        <begin position="207"/>
        <end position="216"/>
    </location>
</feature>
<feature type="compositionally biased region" description="Polar residues" evidence="2">
    <location>
        <begin position="5716"/>
        <end position="5725"/>
    </location>
</feature>
<feature type="compositionally biased region" description="Low complexity" evidence="2">
    <location>
        <begin position="3516"/>
        <end position="3531"/>
    </location>
</feature>
<feature type="compositionally biased region" description="Basic and acidic residues" evidence="2">
    <location>
        <begin position="5215"/>
        <end position="5228"/>
    </location>
</feature>
<feature type="compositionally biased region" description="Polar residues" evidence="2">
    <location>
        <begin position="1163"/>
        <end position="1176"/>
    </location>
</feature>
<keyword evidence="1" id="KW-0175">Coiled coil</keyword>
<feature type="compositionally biased region" description="Basic and acidic residues" evidence="2">
    <location>
        <begin position="1346"/>
        <end position="1361"/>
    </location>
</feature>
<dbReference type="VEuPathDB" id="FungiDB:F503_04822"/>
<dbReference type="OrthoDB" id="5365701at2759"/>
<feature type="compositionally biased region" description="Polar residues" evidence="2">
    <location>
        <begin position="5101"/>
        <end position="5113"/>
    </location>
</feature>
<feature type="region of interest" description="Disordered" evidence="2">
    <location>
        <begin position="986"/>
        <end position="1079"/>
    </location>
</feature>
<feature type="region of interest" description="Disordered" evidence="2">
    <location>
        <begin position="147"/>
        <end position="367"/>
    </location>
</feature>
<feature type="compositionally biased region" description="Low complexity" evidence="2">
    <location>
        <begin position="2755"/>
        <end position="2766"/>
    </location>
</feature>
<feature type="compositionally biased region" description="Basic residues" evidence="2">
    <location>
        <begin position="3184"/>
        <end position="3193"/>
    </location>
</feature>
<feature type="compositionally biased region" description="Low complexity" evidence="2">
    <location>
        <begin position="329"/>
        <end position="344"/>
    </location>
</feature>
<feature type="compositionally biased region" description="Low complexity" evidence="2">
    <location>
        <begin position="4829"/>
        <end position="4840"/>
    </location>
</feature>
<feature type="compositionally biased region" description="Acidic residues" evidence="2">
    <location>
        <begin position="530"/>
        <end position="542"/>
    </location>
</feature>
<dbReference type="STRING" id="1262450.S3BRR0"/>
<evidence type="ECO:0000313" key="3">
    <source>
        <dbReference type="EMBL" id="EPE03974.1"/>
    </source>
</evidence>
<feature type="compositionally biased region" description="Basic and acidic residues" evidence="2">
    <location>
        <begin position="5295"/>
        <end position="5316"/>
    </location>
</feature>
<feature type="region of interest" description="Disordered" evidence="2">
    <location>
        <begin position="3844"/>
        <end position="4046"/>
    </location>
</feature>
<feature type="compositionally biased region" description="Basic residues" evidence="2">
    <location>
        <begin position="4618"/>
        <end position="4630"/>
    </location>
</feature>
<feature type="compositionally biased region" description="Basic and acidic residues" evidence="2">
    <location>
        <begin position="2636"/>
        <end position="2650"/>
    </location>
</feature>
<feature type="compositionally biased region" description="Low complexity" evidence="2">
    <location>
        <begin position="2618"/>
        <end position="2629"/>
    </location>
</feature>
<gene>
    <name evidence="3" type="ORF">F503_04822</name>
</gene>
<feature type="compositionally biased region" description="Basic residues" evidence="2">
    <location>
        <begin position="2698"/>
        <end position="2707"/>
    </location>
</feature>
<feature type="compositionally biased region" description="Polar residues" evidence="2">
    <location>
        <begin position="2960"/>
        <end position="2977"/>
    </location>
</feature>
<feature type="compositionally biased region" description="Basic residues" evidence="2">
    <location>
        <begin position="1498"/>
        <end position="1510"/>
    </location>
</feature>
<feature type="compositionally biased region" description="Low complexity" evidence="2">
    <location>
        <begin position="509"/>
        <end position="518"/>
    </location>
</feature>
<dbReference type="PANTHER" id="PTHR40641:SF2">
    <property type="entry name" value="INVOLUCRIN REPEAT PROTEIN"/>
    <property type="match status" value="1"/>
</dbReference>
<feature type="region of interest" description="Disordered" evidence="2">
    <location>
        <begin position="5243"/>
        <end position="5396"/>
    </location>
</feature>
<feature type="compositionally biased region" description="Polar residues" evidence="2">
    <location>
        <begin position="1224"/>
        <end position="1237"/>
    </location>
</feature>
<feature type="compositionally biased region" description="Basic and acidic residues" evidence="2">
    <location>
        <begin position="3222"/>
        <end position="3234"/>
    </location>
</feature>
<accession>S3BRR0</accession>
<feature type="compositionally biased region" description="Basic residues" evidence="2">
    <location>
        <begin position="3486"/>
        <end position="3497"/>
    </location>
</feature>
<feature type="compositionally biased region" description="Basic and acidic residues" evidence="2">
    <location>
        <begin position="5592"/>
        <end position="5614"/>
    </location>
</feature>
<feature type="compositionally biased region" description="Basic residues" evidence="2">
    <location>
        <begin position="3671"/>
        <end position="3681"/>
    </location>
</feature>
<evidence type="ECO:0000256" key="2">
    <source>
        <dbReference type="SAM" id="MobiDB-lite"/>
    </source>
</evidence>
<feature type="region of interest" description="Disordered" evidence="2">
    <location>
        <begin position="3151"/>
        <end position="3344"/>
    </location>
</feature>
<feature type="compositionally biased region" description="Basic and acidic residues" evidence="2">
    <location>
        <begin position="4315"/>
        <end position="4330"/>
    </location>
</feature>
<feature type="compositionally biased region" description="Basic and acidic residues" evidence="2">
    <location>
        <begin position="5953"/>
        <end position="5972"/>
    </location>
</feature>
<feature type="compositionally biased region" description="Basic residues" evidence="2">
    <location>
        <begin position="4166"/>
        <end position="4181"/>
    </location>
</feature>
<reference evidence="3 4" key="1">
    <citation type="journal article" date="2013" name="BMC Genomics">
        <title>The genome and transcriptome of the pine saprophyte Ophiostoma piceae, and a comparison with the bark beetle-associated pine pathogen Grosmannia clavigera.</title>
        <authorList>
            <person name="Haridas S."/>
            <person name="Wang Y."/>
            <person name="Lim L."/>
            <person name="Massoumi Alamouti S."/>
            <person name="Jackman S."/>
            <person name="Docking R."/>
            <person name="Robertson G."/>
            <person name="Birol I."/>
            <person name="Bohlmann J."/>
            <person name="Breuil C."/>
        </authorList>
    </citation>
    <scope>NUCLEOTIDE SEQUENCE [LARGE SCALE GENOMIC DNA]</scope>
    <source>
        <strain evidence="3 4">UAMH 11346</strain>
    </source>
</reference>
<feature type="compositionally biased region" description="Polar residues" evidence="2">
    <location>
        <begin position="1331"/>
        <end position="1340"/>
    </location>
</feature>
<feature type="region of interest" description="Disordered" evidence="2">
    <location>
        <begin position="863"/>
        <end position="969"/>
    </location>
</feature>
<feature type="compositionally biased region" description="Basic residues" evidence="2">
    <location>
        <begin position="2338"/>
        <end position="2349"/>
    </location>
</feature>
<feature type="region of interest" description="Disordered" evidence="2">
    <location>
        <begin position="4105"/>
        <end position="4411"/>
    </location>
</feature>
<feature type="compositionally biased region" description="Low complexity" evidence="2">
    <location>
        <begin position="1027"/>
        <end position="1037"/>
    </location>
</feature>
<feature type="compositionally biased region" description="Basic and acidic residues" evidence="2">
    <location>
        <begin position="181"/>
        <end position="192"/>
    </location>
</feature>
<feature type="compositionally biased region" description="Polar residues" evidence="2">
    <location>
        <begin position="5766"/>
        <end position="5775"/>
    </location>
</feature>
<feature type="compositionally biased region" description="Low complexity" evidence="2">
    <location>
        <begin position="5785"/>
        <end position="5794"/>
    </location>
</feature>
<dbReference type="eggNOG" id="ENOG502QRYC">
    <property type="taxonomic scope" value="Eukaryota"/>
</dbReference>
<sequence>MVLPPPISSTVALEETVDEKSKSSKKTITEQGNTRSLGDATVASGEQDGVAASSSSAIAAAVAAVVGIGAGITAAVATSTDKLPRSEAIDTPFQNEESVANVTPTLTLDTKTTEDATGRPRAPSDAVIDPEIVERAIRPAIDPHFGDLLPLPPSEPSSPIVSELDLDDYSFPELPLSRPETPPEHERDHYIREQQMAVQRRRLSETPIKTPTSSPTAVPISFLLQRSGSPSTVAGSPMIFKPPPPSSPQQSPTEGIDVGSGSDGQSGSGSASGTAGASGSPVTTPGGQGRSAHELFSTPRRRPPRPQSWDSSRDLKPLMLVMHHHRTGSQLSDVDSSSSPSSQSGFGYGHSRGHRHNNSLGNNSQSAISTPIRRGFAIGGMAGIGLGSSGVGLGNAFAPGGEASPLREALARASFANNSNRNSMPSANALARELDNYAASQSGNASEAVADPTDDVEDYDADSYHAHHGYDGYNPASMVRSEGYTAISSRRRMRMRTAESALRPRRASVEILEPVLAEVAEEERSGSDDPSSEEPAFEDPALEDPTFFDDAPAAQTEVQAERPLDEKTDEKIATPGEISDRLSRSKPIDTPQSFVLSPVPETFEGFRSIDYNAKKEDNENVDVAEKVEEPKGSVVTAVKSVEETPDVTPAFPATPKDPASSAAPETDASSGAPAKGGFAARFGAAFSSFYRRRPDETAAEATPAVATPAVAESAKATNEPENDPTAETPASAMSGSELDRSISVDKIPSAPVAQPLPENSVSEAVREDDAEESGPKKSRKKKKSKKSSRSKDAEDGDAAEPQSLETNPQLITGETLVAEPESTADTGSLAPSSREVVEHVAAGEDTLYKKHVSFAVDEPSTIEVQKDTSVPPVLAEEETIVVTEPTNAFDDATTTPTPTPSTPTRDRSRSPPPTSSPVTPPSKKKEKRKKKKSKATTSDTIEPEETVIPGTVAPEALASEPLATTDDTAPVAEAVKQIDSLPEESIDKVEIAKPTAVEPDVPIPTTQQEAQPSTETVPETSSKDVIEPVPVADTEAAPAPPAQEEEVPEPTTKSGRKKKKNKKGSKAETSSSVDLTDTSVLPAVIAAGAAATATAAAMEFATDKAETPAQPEDLETAPNNGDSKAVDSIEPTPAVPLDGAVLLDDGKAADFLTAVDAPLMPDTPSTANEASANTEPLQPLPNRSNDEAPSESVEPTLAAALSITDETYSDNNAIDNEDAGGDNIISSSPQLKAFTSTDVEKQEDIQQQGQLPSLEATGEVPVTASSDDAETATAIDATSADNTIGHREDGAGSHGPAAQVSEEGQLAPQETPGLTSDRNLEEPTRDAVTNLDGTIQTTPPATEDITMVKEERNGDTEKDIALTEPSPSAKDKKLSKKQRKLAAAAAAAATAAAAAASATTTDVTTTTDPATDAPTTDVATEVTADARAPEISTTDEPAPIEEAKPPTEPEQTENRQIGDGSPAADADVTAVSAEPVVPTEHEDLVENAEPSSLAAPLKKSKKGSKKRSKNKTADSLAEEEPALTPELGPVQPEEKQEKSTPEAHTEEKQEEKSVLETTPEAVPEVPTETTPDTINQPAEANEAQEPIELAQPSANLSSESDPAVLTEVAEPISAEPAVGEPSLTGPIETTEAADTDKDLPNIVDLDKPKDDGAADPVVVPEEAPLTTKKTKKKKKGKKGSAAETPGTDEPVTIAQDVSSGALPTSATQQDGELQESIVASPEDQQNVLAEDHNATTTIATTEPIEKVQDTREVLPSSSDAVPVIEEQSELPTIDPSSVHAEPQAESKIDVPTHEEPLAAPATADFTTETATEPSTEAPAEPSAETAAEPSAEAAAEPSTETAAEPSTVTVTESPAEAAAEPSVVTDTEPSAEAPAEPSAVTAAEPSTETVIESPAEPSAVTAAESSTETVTEPPTEPSAEAAADPSTETATDSPAEAPAEPSAVTAAEPSTETATETFAEAAVEPTVEPAAISLKKSKKRKGKKSSGLELGEDSITSPEDNAIQTPAKCEDTAQPANEQSVDVETPAELATEPITESIVPAPTAVEEANTSPALIDSSPPAISLKKAKGRKGRKSISLEPEVEESLPTPNTLEDSVQDEKAILLEAETIKEAESALGRAPESEVAAVPKPVSEPEAQTGVDAVPELPKEIQQEEPAPVQEEVDPAPVPSLKKSKKAKKAKKTAAALSSDDLDAWFSSAPVEQPPVAAPDVKPALETATEVKPALETATEVKPALETATEEAPLSTLAKDVSAEPTPGPSDEVLEALPAATNDIKAPEVTDAPVREVTDNDGVPAPDEAPKALTSEKLIVFESTEAPQTELEQLQAPTEEHEEPEVKSSSKKKKKKKKGQKATVQDEAEPAQPSNTTSELDSSAKDITVSPAEDSATDLLPSDTVLDDQAKVLSEANTELLDAAKQHMSDATEPLAGLSSAEAAQVIEEKESAPTKAMTAADIIDAAEPVGLQMKEEDENEKEAEAEESTRKLSKKERKAAKKKAEVAVAVKSAASNEEESPSLSSLAPEAAPSDESTPVASLEAPTSIPTEQATGDVVDTAAVSRKKSKKEKRAAKKKEEATLVDAEVVPEPATPLEAVQERELVSEPPSSDLEIAAPSEPSHDLTPVTEVVTEGEVVGSPPAEAPEIKGEIVNEAKEEATPMPPAETTPEKPDDQATIDPAQEKAVPEATVDSPEVATESTLQPPKLSKKEKRRLKALAQAQASSETEQTAEPKSGLDQSETGANPIIDLPAQPELKAPAETAVESTVEPTAESVVEPEVEPAAEPVAEPVADIPVPDAPVESAVESAGDAPADSPDEHMVEIPAEPAVEVAPVLEAASASKADNSQPVEVSETAAGLAAEKLPFEPTQDATAEGFESQALVETPVTEQPGQGPGSAPQKLSKKERRKLKATQALEDTADNSPAPFEPLALEPTVSGPVVSEPATAEDVATVPAVAESAATERAIDEQLSAQTSTGEPPQSETNIASDADAVADHVLPKQAEEEPPTLEQSASQPTSDIPSEEPPALSTSDVTAEPTLEPESSSKKSSKKDKKKKKKKGQDQTVDEPEEAAGPSEPVDGSATEAIGETINPIAEPVLEATAETAIGTDLHVPAVSTSQDAVEPSAGPETQAMEAQAPEPGAESTREMTIEAASEVFETPTLVEAAETSDLSNPLPTTDAPADQSFDAIPAPRKLSKKERRKLKEQGLGGSADSGDTTKAATATEAAAEAISHQEDEPSTEPKIELSSVSEHTTGEPVKPSSDVIKDADVDTTNAVDLTDAPPAEGLSSEQTPVEQIVQDPAETVPEHVDAEQLAESQSGTQPLFVEPDIHVEKPLMTPDEDPAAAPQKLSKKELKRLKKAQALLDLQAAASSPQPATEAENPVQNLSLELSPEPATEPVDEPTPKTAAEDLPQPAALTDPDELRTSDTLQPELVADELTTVPATGPIAEPTVELVAEPAVEPAAKPVVEPADGAAEEPAAPVEDTLESTSGSVKLSKKDKKKKKKSKAVDDMPSLPVDETSGLVPGTEGEPIPEIEATPTLGADAPQLSADTPVDTAVDITGTGELSGVDAGEETQLERSAEPTLGAAPVPIVDHVVEQTADASAEQASVPAETPVQPIVEPEATATTPKLSKKERKKKKAGIRLTATDAPSDAPTPTQPTETPAEIPATETSEGTTSRKLSKKEKRKKKLDGLSGPEETPTISTPTEIAEPQESLTIPFDAPAEAPAEAPVMSPVETLADPSAEAHLENPAEKNVAVETPAEAPIEVHAEYPADATIVLPAETVAETFAEAPVETSAERSIAVETPVEVSVEDPVETPAISSAKIPSEIPVQSPVDAPMESPVEILDEVGDRNIQPEIQVPEETVATTQDATVDAAPEPAETTLEDTAALDSTTKKKSKKEKKEKRKKKAKETVTDAEEAPEPAESSLKTISESVVDASIESTGPTNETTAATAHSSEILPEPATEPVTEPASEPTTKPTTAHFAETGSVPDTLPGSVPDILPEGSPDASAGAETEATQIGLTVPAEPTIAETPADEDHSGLDATANKLSKKEKRKKKALVDSDVVSISEVNLAHEDPAPVLIPDSVKHLAGQVPEAAESTDKSMLETAIVESGPEPTVDAIASETPISDVVLERDAAEDQLPTPSTAEVVVEEARVDEPGENLIEPEEAPEKKPKKSKKDKKTKKKNKQASTEPQEQTSVEAPELSTEINTEPVTEPATGPATERPTKQVADLPVESATEPSTEATSEAAALPTDELPARASPEPVQEPTTSLVSENEVVAEFVTTTTPEPTENTTPSDNSALANKGVEVAVAEVVDPQTPEDNKLTEEVDQLKPEAVETNPHPIETDDSVPPLELVEEEPVPTKKKSKKDKKSAKKKAKQILEEQEGDAPVPEKAADAEEDPAGTADMSEPLPEAGRAALPAIAEVAIPANDSTIGLTEGGSLSTVTPQPNQFAEDVDAVSTALDNVQPKAESEVRRVDEDETDRPAETSEKQEDQIESVPPNDAAAVHTVMPTPGPVIADAPIEAPIEASPEIPSEAAVELLVDASTETPLDIPVDAPMPILAQEQTISPDGGHTEVVEELQALEEPAAARELDVVKETGDAEKLVEPTEAAEEEAATITPITRKKSMKEKKAKKLAPALEEEETYLARKNDDSGENPSAEPDSLAHVEHSQDVEVPAQAKLTRDMVLTDEASASAQSLVSGALEEEPATPEPPIQEPVQEGDSDCGVTVEKKKTKRTKEEKQERKEKKERKAAKKAAKALLAGRAQTDDDSQLPESSERADAAPVDQPTSEPTADTAEAMTASEEPSTAKPVNKSVDDVSMPEAGDAPETVESEQQSAPEPQSSDTALDLIPIPQDVMHEAVDPAPAQAAGKKEKKSKKDKKKKAKKLDPADATQEAEQPQPELSAAPVVPSTARDMEVLQPSPVDLDGSIDLTPREKQTALLPSAEPSTVVVPATTEEQQFHETRDPNILLNALDSSSLMDLDRPTSPGLTASSTVAGTLVTAATSVTGEATSPNKKEPVDDIGDRDITKEDVGAVSPSHQVRPRTPAPVPVPETPVTPTRQTPPLWHEDKAEPAATSTSLITQPPAQPDKLSVNPILEDIFGSTPSTNVPEQMTDLSVPAPGWGLIRRTDSDFYESEGRVPKLLPIQSFSPVAETTPGWPSLAEFATPRQERTVEVLTLEQEGADIRDVDNNLAYGDITETSEVARKEKPKKKKLKGKEVETNMEDEKGLSSRAETVAAGLIAAGVAAVSTDKPDKAEKSSGKKTKEKKEKKKKNTGKDIEREEDIADGPTLLQDAVLERVSDNSKKEREKEKERQFGDLESLDEGAILEKERDTEEESIMTDANASKVSFDENGRLGGTELASRSVGEEDDLESPVLGRRDSDKMKHNPLPKKAASKALAAASGGVASSINIPESLLDDSRGPTPRVEDVLRRPVLESPRAARAWTPEPEKTSKPGRGIEHHEYRTPHGALSPSPAIIPETAHLASISSKPVHHLSHMPSGGDLRRSASSILAPVLEEHYEDDGGTNHGRKYHGRDLDTTPSRSQYRRPAEHTLHATTQHRASTPEPKRDSGYAESSPGGMSHFRGQPTSKSRLSDDGQLRDSGVHLREWADRTDASSQKSPDLSRSSFLGSALGRPSSTAGGERDKRATGYREAGLSAGVGPALRPLSRPGSTEPGAAGRSRSDNTHAAIRDRERRLASSPLLADASMPLIHQARRSMSNTSLTRLRTPDPLNSRRPESPGINRAAYSSTPPLRRIDKRVSGDLRSLSQRSQTDLSVAGASVSPDNHTASSSHDNSADNSKDPSARSIPVANEGRARDKGMADVYDGFGEGRIGSPRSPTRPHSMRRRQSMQVMELENRVEQLMAENRTLAEARMQAEQSTSQRAAGTLADRDGQIDALRRSLDFLQKEVKRLTEVNEGLNSAINSSAMQHNERFRQLEAEHSAVTRELATTRLERQKHNDTTRSHLADKDAQLANKDTQLANKNSELADKDSEIAELKAQLQAAHEQLEAAQEQIRAMQAKILESMPADGADLLQIHDVDYFDRRCQQLCAHVQQWVLRFSKFSDLRACRLTSEVNDEKIVDRLDNAVLDGSDVDDYLRDRVHRRDIFMAMTMYMIWEFVFTRYLFGMDREQRQKIKSLEKILLDVGPVPAVRQWRAVTLTLLMRQPIFREQRDQDTEAVVQAILQTLSAILPPPTHMEGQIETQLRRVVREAVELSVEMRCQRAEYMMLPPLQPEYDGNGELVETVAFNPELMSERSSSSRADDDQTHLAGTPVRIVLFPLVVKKGDDKGQGDDEIVVCPAQVLMAAPLQRRAGSRAGGSTIESSIGKRRMMTPGSDVGGVSLLSTGHHGSGGAASGRPDNRSTISMTDAGSVAEAHYIDGGI</sequence>
<feature type="compositionally biased region" description="Basic and acidic residues" evidence="2">
    <location>
        <begin position="4465"/>
        <end position="4489"/>
    </location>
</feature>
<feature type="compositionally biased region" description="Pro residues" evidence="2">
    <location>
        <begin position="910"/>
        <end position="920"/>
    </location>
</feature>
<feature type="compositionally biased region" description="Pro residues" evidence="2">
    <location>
        <begin position="5043"/>
        <end position="5053"/>
    </location>
</feature>
<feature type="compositionally biased region" description="Low complexity" evidence="2">
    <location>
        <begin position="268"/>
        <end position="280"/>
    </location>
</feature>
<feature type="compositionally biased region" description="Basic residues" evidence="2">
    <location>
        <begin position="922"/>
        <end position="934"/>
    </location>
</feature>
<feature type="compositionally biased region" description="Low complexity" evidence="2">
    <location>
        <begin position="1263"/>
        <end position="1281"/>
    </location>
</feature>
<feature type="compositionally biased region" description="Polar residues" evidence="2">
    <location>
        <begin position="1004"/>
        <end position="1020"/>
    </location>
</feature>
<feature type="region of interest" description="Disordered" evidence="2">
    <location>
        <begin position="5714"/>
        <end position="5849"/>
    </location>
</feature>
<dbReference type="InterPro" id="IPR053268">
    <property type="entry name" value="Woronin_anchor"/>
</dbReference>
<feature type="compositionally biased region" description="Basic residues" evidence="2">
    <location>
        <begin position="3037"/>
        <end position="3049"/>
    </location>
</feature>
<feature type="compositionally biased region" description="Polar residues" evidence="2">
    <location>
        <begin position="1695"/>
        <end position="1711"/>
    </location>
</feature>
<feature type="compositionally biased region" description="Low complexity" evidence="2">
    <location>
        <begin position="2182"/>
        <end position="2198"/>
    </location>
</feature>
<feature type="compositionally biased region" description="Polar residues" evidence="2">
    <location>
        <begin position="1204"/>
        <end position="1214"/>
    </location>
</feature>
<feature type="compositionally biased region" description="Polar residues" evidence="2">
    <location>
        <begin position="2999"/>
        <end position="3010"/>
    </location>
</feature>
<feature type="compositionally biased region" description="Basic residues" evidence="2">
    <location>
        <begin position="4869"/>
        <end position="4882"/>
    </location>
</feature>
<feature type="compositionally biased region" description="Low complexity" evidence="2">
    <location>
        <begin position="3207"/>
        <end position="3220"/>
    </location>
</feature>
<feature type="compositionally biased region" description="Basic and acidic residues" evidence="2">
    <location>
        <begin position="4733"/>
        <end position="4742"/>
    </location>
</feature>
<feature type="compositionally biased region" description="Basic residues" evidence="2">
    <location>
        <begin position="2892"/>
        <end position="2901"/>
    </location>
</feature>
<dbReference type="PANTHER" id="PTHR40641">
    <property type="entry name" value="INVOLUCRIN REPEAT PROTEIN (AFU_ORTHOLOGUE AFUA_2G08060)"/>
    <property type="match status" value="1"/>
</dbReference>
<feature type="region of interest" description="Disordered" evidence="2">
    <location>
        <begin position="1101"/>
        <end position="1133"/>
    </location>
</feature>
<feature type="compositionally biased region" description="Basic residues" evidence="2">
    <location>
        <begin position="2171"/>
        <end position="2181"/>
    </location>
</feature>
<feature type="compositionally biased region" description="Low complexity" evidence="2">
    <location>
        <begin position="1069"/>
        <end position="1079"/>
    </location>
</feature>
<feature type="compositionally biased region" description="Low complexity" evidence="2">
    <location>
        <begin position="2496"/>
        <end position="2526"/>
    </location>
</feature>
<feature type="region of interest" description="Disordered" evidence="2">
    <location>
        <begin position="5004"/>
        <end position="5120"/>
    </location>
</feature>
<feature type="compositionally biased region" description="Polar residues" evidence="2">
    <location>
        <begin position="2314"/>
        <end position="2325"/>
    </location>
</feature>
<feature type="region of interest" description="Disordered" evidence="2">
    <location>
        <begin position="1157"/>
        <end position="2096"/>
    </location>
</feature>
<feature type="compositionally biased region" description="Low complexity" evidence="2">
    <location>
        <begin position="1556"/>
        <end position="1573"/>
    </location>
</feature>
<feature type="compositionally biased region" description="Basic residues" evidence="2">
    <location>
        <begin position="2481"/>
        <end position="2491"/>
    </location>
</feature>
<feature type="compositionally biased region" description="Low complexity" evidence="2">
    <location>
        <begin position="1382"/>
        <end position="1426"/>
    </location>
</feature>
<feature type="compositionally biased region" description="Basic residues" evidence="2">
    <location>
        <begin position="3887"/>
        <end position="3902"/>
    </location>
</feature>
<feature type="compositionally biased region" description="Basic and acidic residues" evidence="2">
    <location>
        <begin position="5250"/>
        <end position="5259"/>
    </location>
</feature>
<feature type="compositionally biased region" description="Polar residues" evidence="2">
    <location>
        <begin position="224"/>
        <end position="234"/>
    </location>
</feature>
<feature type="compositionally biased region" description="Low complexity" evidence="2">
    <location>
        <begin position="3646"/>
        <end position="3663"/>
    </location>
</feature>
<feature type="region of interest" description="Disordered" evidence="2">
    <location>
        <begin position="4594"/>
        <end position="4906"/>
    </location>
</feature>
<feature type="coiled-coil region" evidence="1">
    <location>
        <begin position="5981"/>
        <end position="6022"/>
    </location>
</feature>
<feature type="compositionally biased region" description="Low complexity" evidence="2">
    <location>
        <begin position="4229"/>
        <end position="4244"/>
    </location>
</feature>
<feature type="compositionally biased region" description="Low complexity" evidence="2">
    <location>
        <begin position="4269"/>
        <end position="4290"/>
    </location>
</feature>
<feature type="compositionally biased region" description="Basic and acidic residues" evidence="2">
    <location>
        <begin position="1743"/>
        <end position="1752"/>
    </location>
</feature>
<feature type="compositionally biased region" description="Polar residues" evidence="2">
    <location>
        <begin position="4182"/>
        <end position="4193"/>
    </location>
</feature>
<organism evidence="3 4">
    <name type="scientific">Ophiostoma piceae (strain UAMH 11346)</name>
    <name type="common">Sap stain fungus</name>
    <dbReference type="NCBI Taxonomy" id="1262450"/>
    <lineage>
        <taxon>Eukaryota</taxon>
        <taxon>Fungi</taxon>
        <taxon>Dikarya</taxon>
        <taxon>Ascomycota</taxon>
        <taxon>Pezizomycotina</taxon>
        <taxon>Sordariomycetes</taxon>
        <taxon>Sordariomycetidae</taxon>
        <taxon>Ophiostomatales</taxon>
        <taxon>Ophiostomataceae</taxon>
        <taxon>Ophiostoma</taxon>
    </lineage>
</organism>
<feature type="compositionally biased region" description="Basic and acidic residues" evidence="2">
    <location>
        <begin position="5447"/>
        <end position="5465"/>
    </location>
</feature>
<feature type="compositionally biased region" description="Low complexity" evidence="2">
    <location>
        <begin position="3953"/>
        <end position="3969"/>
    </location>
</feature>
<feature type="compositionally biased region" description="Basic and acidic residues" evidence="2">
    <location>
        <begin position="5795"/>
        <end position="5804"/>
    </location>
</feature>
<feature type="compositionally biased region" description="Basic residues" evidence="2">
    <location>
        <begin position="4743"/>
        <end position="4753"/>
    </location>
</feature>
<feature type="compositionally biased region" description="Basic and acidic residues" evidence="2">
    <location>
        <begin position="5681"/>
        <end position="5697"/>
    </location>
</feature>
<name>S3BRR0_OPHP1</name>
<feature type="compositionally biased region" description="Low complexity" evidence="2">
    <location>
        <begin position="3454"/>
        <end position="3474"/>
    </location>
</feature>